<dbReference type="EMBL" id="JAIQCV010000013">
    <property type="protein sequence ID" value="KAH1033528.1"/>
    <property type="molecule type" value="Genomic_DNA"/>
</dbReference>
<accession>A0A9D3UC15</accession>
<organism evidence="1 2">
    <name type="scientific">Gossypium stocksii</name>
    <dbReference type="NCBI Taxonomy" id="47602"/>
    <lineage>
        <taxon>Eukaryota</taxon>
        <taxon>Viridiplantae</taxon>
        <taxon>Streptophyta</taxon>
        <taxon>Embryophyta</taxon>
        <taxon>Tracheophyta</taxon>
        <taxon>Spermatophyta</taxon>
        <taxon>Magnoliopsida</taxon>
        <taxon>eudicotyledons</taxon>
        <taxon>Gunneridae</taxon>
        <taxon>Pentapetalae</taxon>
        <taxon>rosids</taxon>
        <taxon>malvids</taxon>
        <taxon>Malvales</taxon>
        <taxon>Malvaceae</taxon>
        <taxon>Malvoideae</taxon>
        <taxon>Gossypium</taxon>
    </lineage>
</organism>
<name>A0A9D3UC15_9ROSI</name>
<sequence>MEEGMIEGFNNVILGMNFSHLQFADDIILFLKAYVNEVTTVKYTLWVFEIFSGLSINFNKSCIVGFDVEEELLYRMAAICKSKEDKTGCGGILIDLEGVARGALYRDVGSNTAEVAEIGAVKIALEMFASMNQKSSISLVIELGSPKVFSWCINKKLRPWSLHDLFSDIESAKGVIAQI</sequence>
<reference evidence="1 2" key="1">
    <citation type="journal article" date="2021" name="Plant Biotechnol. J.">
        <title>Multi-omics assisted identification of the key and species-specific regulatory components of drought-tolerant mechanisms in Gossypium stocksii.</title>
        <authorList>
            <person name="Yu D."/>
            <person name="Ke L."/>
            <person name="Zhang D."/>
            <person name="Wu Y."/>
            <person name="Sun Y."/>
            <person name="Mei J."/>
            <person name="Sun J."/>
            <person name="Sun Y."/>
        </authorList>
    </citation>
    <scope>NUCLEOTIDE SEQUENCE [LARGE SCALE GENOMIC DNA]</scope>
    <source>
        <strain evidence="2">cv. E1</strain>
        <tissue evidence="1">Leaf</tissue>
    </source>
</reference>
<dbReference type="Proteomes" id="UP000828251">
    <property type="component" value="Unassembled WGS sequence"/>
</dbReference>
<proteinExistence type="predicted"/>
<comment type="caution">
    <text evidence="1">The sequence shown here is derived from an EMBL/GenBank/DDBJ whole genome shotgun (WGS) entry which is preliminary data.</text>
</comment>
<dbReference type="AlphaFoldDB" id="A0A9D3UC15"/>
<evidence type="ECO:0000313" key="2">
    <source>
        <dbReference type="Proteomes" id="UP000828251"/>
    </source>
</evidence>
<gene>
    <name evidence="1" type="ORF">J1N35_045702</name>
</gene>
<keyword evidence="2" id="KW-1185">Reference proteome</keyword>
<dbReference type="OrthoDB" id="994369at2759"/>
<evidence type="ECO:0008006" key="3">
    <source>
        <dbReference type="Google" id="ProtNLM"/>
    </source>
</evidence>
<protein>
    <recommendedName>
        <fullName evidence="3">Reverse transcriptase domain-containing protein</fullName>
    </recommendedName>
</protein>
<evidence type="ECO:0000313" key="1">
    <source>
        <dbReference type="EMBL" id="KAH1033528.1"/>
    </source>
</evidence>